<evidence type="ECO:0008006" key="3">
    <source>
        <dbReference type="Google" id="ProtNLM"/>
    </source>
</evidence>
<organism evidence="1 2">
    <name type="scientific">Pontibacter saemangeumensis</name>
    <dbReference type="NCBI Taxonomy" id="1084525"/>
    <lineage>
        <taxon>Bacteria</taxon>
        <taxon>Pseudomonadati</taxon>
        <taxon>Bacteroidota</taxon>
        <taxon>Cytophagia</taxon>
        <taxon>Cytophagales</taxon>
        <taxon>Hymenobacteraceae</taxon>
        <taxon>Pontibacter</taxon>
    </lineage>
</organism>
<evidence type="ECO:0000313" key="1">
    <source>
        <dbReference type="EMBL" id="GAA4422612.1"/>
    </source>
</evidence>
<gene>
    <name evidence="1" type="ORF">GCM10023188_00390</name>
</gene>
<accession>A0ABP8L4H0</accession>
<evidence type="ECO:0000313" key="2">
    <source>
        <dbReference type="Proteomes" id="UP001500552"/>
    </source>
</evidence>
<keyword evidence="2" id="KW-1185">Reference proteome</keyword>
<protein>
    <recommendedName>
        <fullName evidence="3">Biopolymer transporter ExbD</fullName>
    </recommendedName>
</protein>
<proteinExistence type="predicted"/>
<dbReference type="EMBL" id="BAABHC010000001">
    <property type="protein sequence ID" value="GAA4422612.1"/>
    <property type="molecule type" value="Genomic_DNA"/>
</dbReference>
<dbReference type="RefSeq" id="WP_345156106.1">
    <property type="nucleotide sequence ID" value="NZ_BAABHC010000001.1"/>
</dbReference>
<dbReference type="Proteomes" id="UP001500552">
    <property type="component" value="Unassembled WGS sequence"/>
</dbReference>
<comment type="caution">
    <text evidence="1">The sequence shown here is derived from an EMBL/GenBank/DDBJ whole genome shotgun (WGS) entry which is preliminary data.</text>
</comment>
<sequence>MYRPSANDKADLVLLAILFFFLVLFSSSVAGDRQKTEERHDQPQELATTGMLTLAQPAEMRFI</sequence>
<name>A0ABP8L4H0_9BACT</name>
<reference evidence="2" key="1">
    <citation type="journal article" date="2019" name="Int. J. Syst. Evol. Microbiol.">
        <title>The Global Catalogue of Microorganisms (GCM) 10K type strain sequencing project: providing services to taxonomists for standard genome sequencing and annotation.</title>
        <authorList>
            <consortium name="The Broad Institute Genomics Platform"/>
            <consortium name="The Broad Institute Genome Sequencing Center for Infectious Disease"/>
            <person name="Wu L."/>
            <person name="Ma J."/>
        </authorList>
    </citation>
    <scope>NUCLEOTIDE SEQUENCE [LARGE SCALE GENOMIC DNA]</scope>
    <source>
        <strain evidence="2">JCM 17926</strain>
    </source>
</reference>